<feature type="region of interest" description="Disordered" evidence="1">
    <location>
        <begin position="84"/>
        <end position="103"/>
    </location>
</feature>
<evidence type="ECO:0000256" key="2">
    <source>
        <dbReference type="SAM" id="Phobius"/>
    </source>
</evidence>
<proteinExistence type="predicted"/>
<keyword evidence="2" id="KW-0472">Membrane</keyword>
<feature type="transmembrane region" description="Helical" evidence="2">
    <location>
        <begin position="26"/>
        <end position="49"/>
    </location>
</feature>
<name>A0A9W8QRH0_AKAMU</name>
<reference evidence="3" key="1">
    <citation type="journal article" date="2023" name="Access Microbiol">
        <title>De-novo genome assembly for Akanthomyces muscarius, a biocontrol agent of insect agricultural pests.</title>
        <authorList>
            <person name="Erdos Z."/>
            <person name="Studholme D.J."/>
            <person name="Raymond B."/>
            <person name="Sharma M."/>
        </authorList>
    </citation>
    <scope>NUCLEOTIDE SEQUENCE</scope>
    <source>
        <strain evidence="3">Ve6</strain>
    </source>
</reference>
<accession>A0A9W8QRH0</accession>
<protein>
    <submittedName>
        <fullName evidence="3">Uncharacterized protein</fullName>
    </submittedName>
</protein>
<evidence type="ECO:0000313" key="4">
    <source>
        <dbReference type="Proteomes" id="UP001144673"/>
    </source>
</evidence>
<feature type="compositionally biased region" description="Polar residues" evidence="1">
    <location>
        <begin position="84"/>
        <end position="93"/>
    </location>
</feature>
<dbReference type="Proteomes" id="UP001144673">
    <property type="component" value="Chromosome 1"/>
</dbReference>
<dbReference type="RefSeq" id="XP_056060054.1">
    <property type="nucleotide sequence ID" value="XM_056204726.1"/>
</dbReference>
<keyword evidence="4" id="KW-1185">Reference proteome</keyword>
<feature type="region of interest" description="Disordered" evidence="1">
    <location>
        <begin position="378"/>
        <end position="397"/>
    </location>
</feature>
<keyword evidence="2" id="KW-1133">Transmembrane helix</keyword>
<dbReference type="KEGG" id="amus:LMH87_006785"/>
<sequence length="397" mass="42754">MTLPLHHTASQKWPSRACSRTLRRHSIVYGSLAFLAVGILCTTLVVSTWTRTEASAPPAKRGLDSEEVVSREAKESYLELNSWPSQSTHQGWPTITTTTASPGTLESPVDLLGGLTGLTGVMSHFYVGQTNYKPTEFYSSSPPNPVPADPLMALSEAFRKVIASGESPHNNTDIQKPDIKARQNRQYIEDSILWAGQPSLLGMLSDIVGQVCFIDPGAGARLLDTILGALPIDSMGITGAITTVTEHSSASTTDILPLILPAIATALGKRVEQSRIADTQNINGIMGTLIWHGGVFVGEMINSEIYLASTELYDVLSQVAGLMCAAGGHLALPISPQMGTPSQIRLLKMQRARFAHAPVKRLPLTLLVHATIALRNRQKKSHPAMDTKGESLPARLQ</sequence>
<comment type="caution">
    <text evidence="3">The sequence shown here is derived from an EMBL/GenBank/DDBJ whole genome shotgun (WGS) entry which is preliminary data.</text>
</comment>
<dbReference type="AlphaFoldDB" id="A0A9W8QRH0"/>
<evidence type="ECO:0000256" key="1">
    <source>
        <dbReference type="SAM" id="MobiDB-lite"/>
    </source>
</evidence>
<dbReference type="GeneID" id="80893944"/>
<keyword evidence="2" id="KW-0812">Transmembrane</keyword>
<gene>
    <name evidence="3" type="ORF">LMH87_006785</name>
</gene>
<evidence type="ECO:0000313" key="3">
    <source>
        <dbReference type="EMBL" id="KAJ4165139.1"/>
    </source>
</evidence>
<organism evidence="3 4">
    <name type="scientific">Akanthomyces muscarius</name>
    <name type="common">Entomopathogenic fungus</name>
    <name type="synonym">Lecanicillium muscarium</name>
    <dbReference type="NCBI Taxonomy" id="2231603"/>
    <lineage>
        <taxon>Eukaryota</taxon>
        <taxon>Fungi</taxon>
        <taxon>Dikarya</taxon>
        <taxon>Ascomycota</taxon>
        <taxon>Pezizomycotina</taxon>
        <taxon>Sordariomycetes</taxon>
        <taxon>Hypocreomycetidae</taxon>
        <taxon>Hypocreales</taxon>
        <taxon>Cordycipitaceae</taxon>
        <taxon>Akanthomyces</taxon>
    </lineage>
</organism>
<dbReference type="EMBL" id="JAJHUN010000001">
    <property type="protein sequence ID" value="KAJ4165139.1"/>
    <property type="molecule type" value="Genomic_DNA"/>
</dbReference>